<dbReference type="EMBL" id="BAABLD010000008">
    <property type="protein sequence ID" value="GAA5165345.1"/>
    <property type="molecule type" value="Genomic_DNA"/>
</dbReference>
<organism evidence="1 2">
    <name type="scientific">Viridibacterium curvum</name>
    <dbReference type="NCBI Taxonomy" id="1101404"/>
    <lineage>
        <taxon>Bacteria</taxon>
        <taxon>Pseudomonadati</taxon>
        <taxon>Pseudomonadota</taxon>
        <taxon>Betaproteobacteria</taxon>
        <taxon>Rhodocyclales</taxon>
        <taxon>Rhodocyclaceae</taxon>
        <taxon>Viridibacterium</taxon>
    </lineage>
</organism>
<evidence type="ECO:0000313" key="2">
    <source>
        <dbReference type="Proteomes" id="UP001500547"/>
    </source>
</evidence>
<accession>A0ABP9QPB5</accession>
<evidence type="ECO:0000313" key="1">
    <source>
        <dbReference type="EMBL" id="GAA5165345.1"/>
    </source>
</evidence>
<name>A0ABP9QPB5_9RHOO</name>
<reference evidence="2" key="1">
    <citation type="journal article" date="2019" name="Int. J. Syst. Evol. Microbiol.">
        <title>The Global Catalogue of Microorganisms (GCM) 10K type strain sequencing project: providing services to taxonomists for standard genome sequencing and annotation.</title>
        <authorList>
            <consortium name="The Broad Institute Genomics Platform"/>
            <consortium name="The Broad Institute Genome Sequencing Center for Infectious Disease"/>
            <person name="Wu L."/>
            <person name="Ma J."/>
        </authorList>
    </citation>
    <scope>NUCLEOTIDE SEQUENCE [LARGE SCALE GENOMIC DNA]</scope>
    <source>
        <strain evidence="2">JCM 18715</strain>
    </source>
</reference>
<gene>
    <name evidence="1" type="ORF">GCM10025770_20710</name>
</gene>
<comment type="caution">
    <text evidence="1">The sequence shown here is derived from an EMBL/GenBank/DDBJ whole genome shotgun (WGS) entry which is preliminary data.</text>
</comment>
<protein>
    <submittedName>
        <fullName evidence="1">Uncharacterized protein</fullName>
    </submittedName>
</protein>
<keyword evidence="2" id="KW-1185">Reference proteome</keyword>
<sequence length="66" mass="6846">MGTISTAAARKMAVWLSMRDSGGWCTGRLSAIITVVPANFTFGFAAFRSPPPLAGEGLGERATGTQ</sequence>
<proteinExistence type="predicted"/>
<dbReference type="Proteomes" id="UP001500547">
    <property type="component" value="Unassembled WGS sequence"/>
</dbReference>